<gene>
    <name evidence="4" type="ORF">GPUH_LOCUS21785</name>
</gene>
<proteinExistence type="predicted"/>
<evidence type="ECO:0000256" key="1">
    <source>
        <dbReference type="ARBA" id="ARBA00023054"/>
    </source>
</evidence>
<protein>
    <submittedName>
        <fullName evidence="6">F-BAR domain-containing protein</fullName>
    </submittedName>
</protein>
<dbReference type="GO" id="GO:0048268">
    <property type="term" value="P:clathrin coat assembly"/>
    <property type="evidence" value="ECO:0007669"/>
    <property type="project" value="TreeGrafter"/>
</dbReference>
<keyword evidence="5" id="KW-1185">Reference proteome</keyword>
<evidence type="ECO:0000256" key="2">
    <source>
        <dbReference type="SAM" id="Coils"/>
    </source>
</evidence>
<feature type="coiled-coil region" evidence="2">
    <location>
        <begin position="67"/>
        <end position="114"/>
    </location>
</feature>
<dbReference type="GO" id="GO:0005886">
    <property type="term" value="C:plasma membrane"/>
    <property type="evidence" value="ECO:0007669"/>
    <property type="project" value="TreeGrafter"/>
</dbReference>
<reference evidence="4 5" key="2">
    <citation type="submission" date="2018-11" db="EMBL/GenBank/DDBJ databases">
        <authorList>
            <consortium name="Pathogen Informatics"/>
        </authorList>
    </citation>
    <scope>NUCLEOTIDE SEQUENCE [LARGE SCALE GENOMIC DNA]</scope>
</reference>
<dbReference type="WBParaSite" id="GPUH_0002181201-mRNA-1">
    <property type="protein sequence ID" value="GPUH_0002181201-mRNA-1"/>
    <property type="gene ID" value="GPUH_0002181201"/>
</dbReference>
<dbReference type="GO" id="GO:0005905">
    <property type="term" value="C:clathrin-coated pit"/>
    <property type="evidence" value="ECO:0007669"/>
    <property type="project" value="TreeGrafter"/>
</dbReference>
<keyword evidence="1 2" id="KW-0175">Coiled coil</keyword>
<dbReference type="SUPFAM" id="SSF103657">
    <property type="entry name" value="BAR/IMD domain-like"/>
    <property type="match status" value="1"/>
</dbReference>
<dbReference type="AlphaFoldDB" id="A0A183ELE4"/>
<evidence type="ECO:0000259" key="3">
    <source>
        <dbReference type="Pfam" id="PF22699"/>
    </source>
</evidence>
<dbReference type="InterPro" id="IPR054713">
    <property type="entry name" value="GMIP/FCHO2-like_FCH"/>
</dbReference>
<dbReference type="Gene3D" id="1.20.1270.60">
    <property type="entry name" value="Arfaptin homology (AH) domain/BAR domain"/>
    <property type="match status" value="1"/>
</dbReference>
<reference evidence="6" key="1">
    <citation type="submission" date="2016-06" db="UniProtKB">
        <authorList>
            <consortium name="WormBaseParasite"/>
        </authorList>
    </citation>
    <scope>IDENTIFICATION</scope>
</reference>
<organism evidence="6">
    <name type="scientific">Gongylonema pulchrum</name>
    <dbReference type="NCBI Taxonomy" id="637853"/>
    <lineage>
        <taxon>Eukaryota</taxon>
        <taxon>Metazoa</taxon>
        <taxon>Ecdysozoa</taxon>
        <taxon>Nematoda</taxon>
        <taxon>Chromadorea</taxon>
        <taxon>Rhabditida</taxon>
        <taxon>Spirurina</taxon>
        <taxon>Spiruromorpha</taxon>
        <taxon>Spiruroidea</taxon>
        <taxon>Gongylonematidae</taxon>
        <taxon>Gongylonema</taxon>
    </lineage>
</organism>
<dbReference type="EMBL" id="UYRT01093461">
    <property type="protein sequence ID" value="VDN38918.1"/>
    <property type="molecule type" value="Genomic_DNA"/>
</dbReference>
<sequence length="216" mass="25067">MFSSAWLITKNTMEVLAEIQASFYITLQQLLKDVFKYHEDLVRSRKRMKEQDVVDAVNLMQTTTTCLQKSKETYAQRVNELERLKKENATAKDVAKAENKLAKSRDEYRSYVEKYGRVRDNFEEKMIKATQLFQAHDQAYLQQMKAFLALFAHAVHDSASTASQVCAQYRGSVDRLDVEAILTHFVETKGTGRDRPGAYFSSFLGRERREKDAKYH</sequence>
<dbReference type="GO" id="GO:0030136">
    <property type="term" value="C:clathrin-coated vesicle"/>
    <property type="evidence" value="ECO:0007669"/>
    <property type="project" value="TreeGrafter"/>
</dbReference>
<dbReference type="PANTHER" id="PTHR23065">
    <property type="entry name" value="PROLINE-SERINE-THREONINE PHOSPHATASE INTERACTING PROTEIN 1"/>
    <property type="match status" value="1"/>
</dbReference>
<feature type="domain" description="GMIP/FCHO2-like FCH" evidence="3">
    <location>
        <begin position="1"/>
        <end position="193"/>
    </location>
</feature>
<evidence type="ECO:0000313" key="5">
    <source>
        <dbReference type="Proteomes" id="UP000271098"/>
    </source>
</evidence>
<evidence type="ECO:0000313" key="4">
    <source>
        <dbReference type="EMBL" id="VDN38918.1"/>
    </source>
</evidence>
<dbReference type="PANTHER" id="PTHR23065:SF15">
    <property type="entry name" value="AT02057P"/>
    <property type="match status" value="1"/>
</dbReference>
<dbReference type="Proteomes" id="UP000271098">
    <property type="component" value="Unassembled WGS sequence"/>
</dbReference>
<dbReference type="InterPro" id="IPR027267">
    <property type="entry name" value="AH/BAR_dom_sf"/>
</dbReference>
<accession>A0A183ELE4</accession>
<name>A0A183ELE4_9BILA</name>
<dbReference type="Pfam" id="PF22699">
    <property type="entry name" value="GMIP-like_FCH"/>
    <property type="match status" value="1"/>
</dbReference>
<dbReference type="GO" id="GO:0072583">
    <property type="term" value="P:clathrin-dependent endocytosis"/>
    <property type="evidence" value="ECO:0007669"/>
    <property type="project" value="TreeGrafter"/>
</dbReference>
<dbReference type="OrthoDB" id="5593455at2759"/>
<evidence type="ECO:0000313" key="6">
    <source>
        <dbReference type="WBParaSite" id="GPUH_0002181201-mRNA-1"/>
    </source>
</evidence>